<dbReference type="Proteomes" id="UP001342631">
    <property type="component" value="Unassembled WGS sequence"/>
</dbReference>
<evidence type="ECO:0000313" key="3">
    <source>
        <dbReference type="Proteomes" id="UP001342631"/>
    </source>
</evidence>
<protein>
    <recommendedName>
        <fullName evidence="4">Outer membrane protein beta-barrel domain-containing protein</fullName>
    </recommendedName>
</protein>
<keyword evidence="1" id="KW-1133">Transmembrane helix</keyword>
<evidence type="ECO:0008006" key="4">
    <source>
        <dbReference type="Google" id="ProtNLM"/>
    </source>
</evidence>
<dbReference type="EMBL" id="BTTX01000002">
    <property type="protein sequence ID" value="GMU05802.1"/>
    <property type="molecule type" value="Genomic_DNA"/>
</dbReference>
<accession>A0ABQ6QP60</accession>
<sequence length="340" mass="35774">MLDSHDSPLTSVDARIEAFAPEMGITCIPMRNLPVLLLLGLAGLAVGCATPLSTMQTAKTLSPGQVQVTGSMGVFVPVGTLGSVVDVGIDQGRAAKRAIDNDEPYTLTEEDQQRLVTAGLALAVAPPGVNPELMVRVGLLDGFDVGGRYNGNALRFDGKVRLAHGGPGPRRSYDLAVGLGVSKHLFSGAVMDVLEVVQLGDFSRTDVEVPLYLSAEYGDVFKLYGAPKYVFSHTSLDARLVDFSQQGKPVTGFDVSLPSSVNSHFVGSTVGFALGYKYVHFYAELTGGYVFCNPVVFGQKRDVGGMTFLPSIGLGFRAPERRPPASVAPAAPGTVAPPST</sequence>
<proteinExistence type="predicted"/>
<keyword evidence="1" id="KW-0812">Transmembrane</keyword>
<comment type="caution">
    <text evidence="2">The sequence shown here is derived from an EMBL/GenBank/DDBJ whole genome shotgun (WGS) entry which is preliminary data.</text>
</comment>
<organism evidence="2 3">
    <name type="scientific">Corallococcus caeni</name>
    <dbReference type="NCBI Taxonomy" id="3082388"/>
    <lineage>
        <taxon>Bacteria</taxon>
        <taxon>Pseudomonadati</taxon>
        <taxon>Myxococcota</taxon>
        <taxon>Myxococcia</taxon>
        <taxon>Myxococcales</taxon>
        <taxon>Cystobacterineae</taxon>
        <taxon>Myxococcaceae</taxon>
        <taxon>Corallococcus</taxon>
    </lineage>
</organism>
<gene>
    <name evidence="2" type="ORF">ASNO1_20550</name>
</gene>
<feature type="transmembrane region" description="Helical" evidence="1">
    <location>
        <begin position="33"/>
        <end position="52"/>
    </location>
</feature>
<reference evidence="2 3" key="1">
    <citation type="journal article" date="2024" name="Arch. Microbiol.">
        <title>Corallococcus caeni sp. nov., a novel myxobacterium isolated from activated sludge.</title>
        <authorList>
            <person name="Tomita S."/>
            <person name="Nakai R."/>
            <person name="Kuroda K."/>
            <person name="Kurashita H."/>
            <person name="Hatamoto M."/>
            <person name="Yamaguchi T."/>
            <person name="Narihiro T."/>
        </authorList>
    </citation>
    <scope>NUCLEOTIDE SEQUENCE [LARGE SCALE GENOMIC DNA]</scope>
    <source>
        <strain evidence="2 3">NO1</strain>
    </source>
</reference>
<keyword evidence="3" id="KW-1185">Reference proteome</keyword>
<name>A0ABQ6QP60_9BACT</name>
<evidence type="ECO:0000256" key="1">
    <source>
        <dbReference type="SAM" id="Phobius"/>
    </source>
</evidence>
<keyword evidence="1" id="KW-0472">Membrane</keyword>
<evidence type="ECO:0000313" key="2">
    <source>
        <dbReference type="EMBL" id="GMU05802.1"/>
    </source>
</evidence>